<dbReference type="GO" id="GO:0003677">
    <property type="term" value="F:DNA binding"/>
    <property type="evidence" value="ECO:0007669"/>
    <property type="project" value="UniProtKB-KW"/>
</dbReference>
<evidence type="ECO:0000313" key="9">
    <source>
        <dbReference type="Proteomes" id="UP000188318"/>
    </source>
</evidence>
<dbReference type="GO" id="GO:0009893">
    <property type="term" value="P:positive regulation of metabolic process"/>
    <property type="evidence" value="ECO:0007669"/>
    <property type="project" value="UniProtKB-ARBA"/>
</dbReference>
<evidence type="ECO:0000256" key="2">
    <source>
        <dbReference type="ARBA" id="ARBA00022723"/>
    </source>
</evidence>
<evidence type="ECO:0000256" key="3">
    <source>
        <dbReference type="ARBA" id="ARBA00023015"/>
    </source>
</evidence>
<dbReference type="PROSITE" id="PS50048">
    <property type="entry name" value="ZN2_CY6_FUNGAL_2"/>
    <property type="match status" value="1"/>
</dbReference>
<protein>
    <recommendedName>
        <fullName evidence="7">Zn(2)-C6 fungal-type domain-containing protein</fullName>
    </recommendedName>
</protein>
<name>A0A1R3RET9_ASPC5</name>
<dbReference type="OrthoDB" id="4898680at2759"/>
<keyword evidence="5" id="KW-0804">Transcription</keyword>
<dbReference type="InterPro" id="IPR050613">
    <property type="entry name" value="Sec_Metabolite_Reg"/>
</dbReference>
<dbReference type="STRING" id="602072.A0A1R3RET9"/>
<proteinExistence type="predicted"/>
<reference evidence="9" key="1">
    <citation type="journal article" date="2017" name="Genome Biol.">
        <title>Comparative genomics reveals high biological diversity and specific adaptations in the industrially and medically important fungal genus Aspergillus.</title>
        <authorList>
            <person name="de Vries R.P."/>
            <person name="Riley R."/>
            <person name="Wiebenga A."/>
            <person name="Aguilar-Osorio G."/>
            <person name="Amillis S."/>
            <person name="Uchima C.A."/>
            <person name="Anderluh G."/>
            <person name="Asadollahi M."/>
            <person name="Askin M."/>
            <person name="Barry K."/>
            <person name="Battaglia E."/>
            <person name="Bayram O."/>
            <person name="Benocci T."/>
            <person name="Braus-Stromeyer S.A."/>
            <person name="Caldana C."/>
            <person name="Canovas D."/>
            <person name="Cerqueira G.C."/>
            <person name="Chen F."/>
            <person name="Chen W."/>
            <person name="Choi C."/>
            <person name="Clum A."/>
            <person name="Dos Santos R.A."/>
            <person name="Damasio A.R."/>
            <person name="Diallinas G."/>
            <person name="Emri T."/>
            <person name="Fekete E."/>
            <person name="Flipphi M."/>
            <person name="Freyberg S."/>
            <person name="Gallo A."/>
            <person name="Gournas C."/>
            <person name="Habgood R."/>
            <person name="Hainaut M."/>
            <person name="Harispe M.L."/>
            <person name="Henrissat B."/>
            <person name="Hilden K.S."/>
            <person name="Hope R."/>
            <person name="Hossain A."/>
            <person name="Karabika E."/>
            <person name="Karaffa L."/>
            <person name="Karanyi Z."/>
            <person name="Krasevec N."/>
            <person name="Kuo A."/>
            <person name="Kusch H."/>
            <person name="LaButti K."/>
            <person name="Lagendijk E.L."/>
            <person name="Lapidus A."/>
            <person name="Levasseur A."/>
            <person name="Lindquist E."/>
            <person name="Lipzen A."/>
            <person name="Logrieco A.F."/>
            <person name="MacCabe A."/>
            <person name="Maekelae M.R."/>
            <person name="Malavazi I."/>
            <person name="Melin P."/>
            <person name="Meyer V."/>
            <person name="Mielnichuk N."/>
            <person name="Miskei M."/>
            <person name="Molnar A.P."/>
            <person name="Mule G."/>
            <person name="Ngan C.Y."/>
            <person name="Orejas M."/>
            <person name="Orosz E."/>
            <person name="Ouedraogo J.P."/>
            <person name="Overkamp K.M."/>
            <person name="Park H.-S."/>
            <person name="Perrone G."/>
            <person name="Piumi F."/>
            <person name="Punt P.J."/>
            <person name="Ram A.F."/>
            <person name="Ramon A."/>
            <person name="Rauscher S."/>
            <person name="Record E."/>
            <person name="Riano-Pachon D.M."/>
            <person name="Robert V."/>
            <person name="Roehrig J."/>
            <person name="Ruller R."/>
            <person name="Salamov A."/>
            <person name="Salih N.S."/>
            <person name="Samson R.A."/>
            <person name="Sandor E."/>
            <person name="Sanguinetti M."/>
            <person name="Schuetze T."/>
            <person name="Sepcic K."/>
            <person name="Shelest E."/>
            <person name="Sherlock G."/>
            <person name="Sophianopoulou V."/>
            <person name="Squina F.M."/>
            <person name="Sun H."/>
            <person name="Susca A."/>
            <person name="Todd R.B."/>
            <person name="Tsang A."/>
            <person name="Unkles S.E."/>
            <person name="van de Wiele N."/>
            <person name="van Rossen-Uffink D."/>
            <person name="Oliveira J.V."/>
            <person name="Vesth T.C."/>
            <person name="Visser J."/>
            <person name="Yu J.-H."/>
            <person name="Zhou M."/>
            <person name="Andersen M.R."/>
            <person name="Archer D.B."/>
            <person name="Baker S.E."/>
            <person name="Benoit I."/>
            <person name="Brakhage A.A."/>
            <person name="Braus G.H."/>
            <person name="Fischer R."/>
            <person name="Frisvad J.C."/>
            <person name="Goldman G.H."/>
            <person name="Houbraken J."/>
            <person name="Oakley B."/>
            <person name="Pocsi I."/>
            <person name="Scazzocchio C."/>
            <person name="Seiboth B."/>
            <person name="vanKuyk P.A."/>
            <person name="Wortman J."/>
            <person name="Dyer P.S."/>
            <person name="Grigoriev I.V."/>
        </authorList>
    </citation>
    <scope>NUCLEOTIDE SEQUENCE [LARGE SCALE GENOMIC DNA]</scope>
    <source>
        <strain evidence="9">ITEM 5010</strain>
    </source>
</reference>
<feature type="non-terminal residue" evidence="8">
    <location>
        <position position="523"/>
    </location>
</feature>
<dbReference type="GO" id="GO:0005634">
    <property type="term" value="C:nucleus"/>
    <property type="evidence" value="ECO:0007669"/>
    <property type="project" value="UniProtKB-SubCell"/>
</dbReference>
<accession>A0A1R3RET9</accession>
<gene>
    <name evidence="8" type="ORF">ASPCADRAFT_508802</name>
</gene>
<keyword evidence="9" id="KW-1185">Reference proteome</keyword>
<dbReference type="Gene3D" id="4.10.240.10">
    <property type="entry name" value="Zn(2)-C6 fungal-type DNA-binding domain"/>
    <property type="match status" value="1"/>
</dbReference>
<evidence type="ECO:0000313" key="8">
    <source>
        <dbReference type="EMBL" id="OOF93000.1"/>
    </source>
</evidence>
<dbReference type="AlphaFoldDB" id="A0A1R3RET9"/>
<evidence type="ECO:0000256" key="1">
    <source>
        <dbReference type="ARBA" id="ARBA00004123"/>
    </source>
</evidence>
<dbReference type="OMA" id="THLQNMF"/>
<keyword evidence="3" id="KW-0805">Transcription regulation</keyword>
<dbReference type="Pfam" id="PF00172">
    <property type="entry name" value="Zn_clus"/>
    <property type="match status" value="1"/>
</dbReference>
<dbReference type="SMART" id="SM00066">
    <property type="entry name" value="GAL4"/>
    <property type="match status" value="1"/>
</dbReference>
<evidence type="ECO:0000256" key="5">
    <source>
        <dbReference type="ARBA" id="ARBA00023163"/>
    </source>
</evidence>
<dbReference type="GO" id="GO:0000981">
    <property type="term" value="F:DNA-binding transcription factor activity, RNA polymerase II-specific"/>
    <property type="evidence" value="ECO:0007669"/>
    <property type="project" value="InterPro"/>
</dbReference>
<keyword evidence="2" id="KW-0479">Metal-binding</keyword>
<organism evidence="8 9">
    <name type="scientific">Aspergillus carbonarius (strain ITEM 5010)</name>
    <dbReference type="NCBI Taxonomy" id="602072"/>
    <lineage>
        <taxon>Eukaryota</taxon>
        <taxon>Fungi</taxon>
        <taxon>Dikarya</taxon>
        <taxon>Ascomycota</taxon>
        <taxon>Pezizomycotina</taxon>
        <taxon>Eurotiomycetes</taxon>
        <taxon>Eurotiomycetidae</taxon>
        <taxon>Eurotiales</taxon>
        <taxon>Aspergillaceae</taxon>
        <taxon>Aspergillus</taxon>
        <taxon>Aspergillus subgen. Circumdati</taxon>
    </lineage>
</organism>
<dbReference type="PANTHER" id="PTHR31001:SF40">
    <property type="entry name" value="ZN(II)2CYS6 TRANSCRIPTION FACTOR (EUROFUNG)"/>
    <property type="match status" value="1"/>
</dbReference>
<feature type="domain" description="Zn(2)-C6 fungal-type" evidence="7">
    <location>
        <begin position="9"/>
        <end position="41"/>
    </location>
</feature>
<dbReference type="InterPro" id="IPR036864">
    <property type="entry name" value="Zn2-C6_fun-type_DNA-bd_sf"/>
</dbReference>
<dbReference type="SMART" id="SM00906">
    <property type="entry name" value="Fungal_trans"/>
    <property type="match status" value="1"/>
</dbReference>
<evidence type="ECO:0000256" key="6">
    <source>
        <dbReference type="ARBA" id="ARBA00023242"/>
    </source>
</evidence>
<dbReference type="GO" id="GO:0008270">
    <property type="term" value="F:zinc ion binding"/>
    <property type="evidence" value="ECO:0007669"/>
    <property type="project" value="InterPro"/>
</dbReference>
<keyword evidence="6" id="KW-0539">Nucleus</keyword>
<dbReference type="SUPFAM" id="SSF57701">
    <property type="entry name" value="Zn2/Cys6 DNA-binding domain"/>
    <property type="match status" value="1"/>
</dbReference>
<dbReference type="EMBL" id="KV907505">
    <property type="protein sequence ID" value="OOF93000.1"/>
    <property type="molecule type" value="Genomic_DNA"/>
</dbReference>
<comment type="subcellular location">
    <subcellularLocation>
        <location evidence="1">Nucleus</location>
    </subcellularLocation>
</comment>
<dbReference type="PROSITE" id="PS00463">
    <property type="entry name" value="ZN2_CY6_FUNGAL_1"/>
    <property type="match status" value="1"/>
</dbReference>
<dbReference type="GO" id="GO:0006351">
    <property type="term" value="P:DNA-templated transcription"/>
    <property type="evidence" value="ECO:0007669"/>
    <property type="project" value="InterPro"/>
</dbReference>
<dbReference type="CDD" id="cd12148">
    <property type="entry name" value="fungal_TF_MHR"/>
    <property type="match status" value="1"/>
</dbReference>
<keyword evidence="4" id="KW-0238">DNA-binding</keyword>
<dbReference type="InterPro" id="IPR007219">
    <property type="entry name" value="XnlR_reg_dom"/>
</dbReference>
<evidence type="ECO:0000259" key="7">
    <source>
        <dbReference type="PROSITE" id="PS50048"/>
    </source>
</evidence>
<evidence type="ECO:0000256" key="4">
    <source>
        <dbReference type="ARBA" id="ARBA00023125"/>
    </source>
</evidence>
<dbReference type="Proteomes" id="UP000188318">
    <property type="component" value="Unassembled WGS sequence"/>
</dbReference>
<sequence length="523" mass="59325">MARNRRFPPCLPCRSRKLACDRSQPTCNRCRRARRKINCIYSDPAASASAAAPTVSDSPRTLPKPASNGTLGLGYFGSTSHNRVLEETQRSLFGTSIRSPSSPRVDQPQIAWEDLRTPLQESALYVLRCLRDYIDEHVSFPLPCVEPHGWSSIAIDQILTSLQVTFKEYFRTGDSGLRLLAAILCNNTRQPITAEHCASRWINQFSGTNLRWESMGLLWAASEHISDDVESLRRNRLDSVARRRCPETARACLAYCIELARTFTEGNDLLLDLCRRKSVLDSILDGDSGISSYVSHSLAVTMLTYLGRHVLEDQPSYRPSFCSENQRRLAAQIFTTDKFGVSFTGRPPLLPLAYFSTPPPLDLRDEDLASDEATLMHAVGSLDDHGWNTSGDVYPATLIRARYTIAAMRDELLGIALRKHNPIDIKQLQTIKNRQITTTSTLPRSLLYHASDLHKPTLPPEHLYFKILIHLDHLKNLFFVERLLLFHNQPNTPDLLHTSFELVRLTIELWKRRDAYNTPFILR</sequence>
<dbReference type="CDD" id="cd00067">
    <property type="entry name" value="GAL4"/>
    <property type="match status" value="1"/>
</dbReference>
<dbReference type="PANTHER" id="PTHR31001">
    <property type="entry name" value="UNCHARACTERIZED TRANSCRIPTIONAL REGULATORY PROTEIN"/>
    <property type="match status" value="1"/>
</dbReference>
<dbReference type="VEuPathDB" id="FungiDB:ASPCADRAFT_508802"/>
<dbReference type="InterPro" id="IPR001138">
    <property type="entry name" value="Zn2Cys6_DnaBD"/>
</dbReference>